<name>M7YBA6_9BACT</name>
<sequence>MILNQLKQIKTMKPTVSPQQHAGAFSDRIESFAKPTAGALRFGRLFLALPLMGLTLLSACSPDEDVAPPANNKMEHRIEFSIAKAKEYNEIIYDDAKAELNLTISVEDLRNGSNTILWDTVFSLRHLREFPAPDAPLVIKKDISRIAAAHEALRLSNSTRYFDRNNTTWAAAESEIVPRDFPRAKVEIAL</sequence>
<proteinExistence type="predicted"/>
<accession>M7YBA6</accession>
<dbReference type="InParanoid" id="M7YBA6"/>
<dbReference type="Proteomes" id="UP000010953">
    <property type="component" value="Unassembled WGS sequence"/>
</dbReference>
<organism evidence="1 2">
    <name type="scientific">Mariniradius saccharolyticus AK6</name>
    <dbReference type="NCBI Taxonomy" id="1239962"/>
    <lineage>
        <taxon>Bacteria</taxon>
        <taxon>Pseudomonadati</taxon>
        <taxon>Bacteroidota</taxon>
        <taxon>Cytophagia</taxon>
        <taxon>Cytophagales</taxon>
        <taxon>Cyclobacteriaceae</taxon>
        <taxon>Mariniradius</taxon>
    </lineage>
</organism>
<evidence type="ECO:0000313" key="2">
    <source>
        <dbReference type="Proteomes" id="UP000010953"/>
    </source>
</evidence>
<dbReference type="STRING" id="1239962.C943_03685"/>
<protein>
    <submittedName>
        <fullName evidence="1">Uncharacterized protein</fullName>
    </submittedName>
</protein>
<comment type="caution">
    <text evidence="1">The sequence shown here is derived from an EMBL/GenBank/DDBJ whole genome shotgun (WGS) entry which is preliminary data.</text>
</comment>
<reference evidence="1" key="1">
    <citation type="submission" date="2013-01" db="EMBL/GenBank/DDBJ databases">
        <title>Genome assembly of Mariniradius saccharolyticus AK6.</title>
        <authorList>
            <person name="Vaidya B."/>
            <person name="Khatri I."/>
            <person name="Tanuku N.R.S."/>
            <person name="Subramanian S."/>
            <person name="Pinnaka A."/>
        </authorList>
    </citation>
    <scope>NUCLEOTIDE SEQUENCE [LARGE SCALE GENOMIC DNA]</scope>
    <source>
        <strain evidence="1">AK6</strain>
    </source>
</reference>
<gene>
    <name evidence="1" type="ORF">C943_03685</name>
</gene>
<dbReference type="AlphaFoldDB" id="M7YBA6"/>
<dbReference type="EMBL" id="AMZY02000006">
    <property type="protein sequence ID" value="EMS34466.1"/>
    <property type="molecule type" value="Genomic_DNA"/>
</dbReference>
<evidence type="ECO:0000313" key="1">
    <source>
        <dbReference type="EMBL" id="EMS34466.1"/>
    </source>
</evidence>
<keyword evidence="2" id="KW-1185">Reference proteome</keyword>